<reference evidence="1 2" key="1">
    <citation type="submission" date="2018-10" db="EMBL/GenBank/DDBJ databases">
        <title>Genome sequencing of Mucilaginibacter sp. HYN0043.</title>
        <authorList>
            <person name="Kim M."/>
            <person name="Yi H."/>
        </authorList>
    </citation>
    <scope>NUCLEOTIDE SEQUENCE [LARGE SCALE GENOMIC DNA]</scope>
    <source>
        <strain evidence="1 2">HYN0043</strain>
    </source>
</reference>
<evidence type="ECO:0000313" key="2">
    <source>
        <dbReference type="Proteomes" id="UP000270046"/>
    </source>
</evidence>
<evidence type="ECO:0000313" key="1">
    <source>
        <dbReference type="EMBL" id="AYL97447.1"/>
    </source>
</evidence>
<gene>
    <name evidence="1" type="ORF">HYN43_020025</name>
</gene>
<proteinExistence type="predicted"/>
<keyword evidence="2" id="KW-1185">Reference proteome</keyword>
<dbReference type="AlphaFoldDB" id="A0A494VPR4"/>
<name>A0A494VPR4_9SPHI</name>
<protein>
    <submittedName>
        <fullName evidence="1">Uncharacterized protein</fullName>
    </submittedName>
</protein>
<dbReference type="Proteomes" id="UP000270046">
    <property type="component" value="Chromosome"/>
</dbReference>
<dbReference type="KEGG" id="muh:HYN43_020025"/>
<sequence>MTPAQHFVIDFSLYKGFLQAKKIGGIVSGYTQKLIKSYEDNLSRQCATTVKYRVASKSRQKERLLKLPILTIDLP</sequence>
<dbReference type="EMBL" id="CP032869">
    <property type="protein sequence ID" value="AYL97447.1"/>
    <property type="molecule type" value="Genomic_DNA"/>
</dbReference>
<organism evidence="1 2">
    <name type="scientific">Mucilaginibacter celer</name>
    <dbReference type="NCBI Taxonomy" id="2305508"/>
    <lineage>
        <taxon>Bacteria</taxon>
        <taxon>Pseudomonadati</taxon>
        <taxon>Bacteroidota</taxon>
        <taxon>Sphingobacteriia</taxon>
        <taxon>Sphingobacteriales</taxon>
        <taxon>Sphingobacteriaceae</taxon>
        <taxon>Mucilaginibacter</taxon>
    </lineage>
</organism>
<accession>A0A494VPR4</accession>